<dbReference type="InterPro" id="IPR011032">
    <property type="entry name" value="GroES-like_sf"/>
</dbReference>
<dbReference type="Gene3D" id="3.90.180.10">
    <property type="entry name" value="Medium-chain alcohol dehydrogenases, catalytic domain"/>
    <property type="match status" value="1"/>
</dbReference>
<dbReference type="InterPro" id="IPR036291">
    <property type="entry name" value="NAD(P)-bd_dom_sf"/>
</dbReference>
<evidence type="ECO:0000256" key="2">
    <source>
        <dbReference type="ARBA" id="ARBA00023002"/>
    </source>
</evidence>
<dbReference type="InterPro" id="IPR013154">
    <property type="entry name" value="ADH-like_N"/>
</dbReference>
<dbReference type="Pfam" id="PF00107">
    <property type="entry name" value="ADH_zinc_N"/>
    <property type="match status" value="1"/>
</dbReference>
<evidence type="ECO:0000259" key="3">
    <source>
        <dbReference type="SMART" id="SM00829"/>
    </source>
</evidence>
<keyword evidence="1" id="KW-0521">NADP</keyword>
<evidence type="ECO:0000313" key="5">
    <source>
        <dbReference type="Proteomes" id="UP001220022"/>
    </source>
</evidence>
<dbReference type="InterPro" id="IPR013149">
    <property type="entry name" value="ADH-like_C"/>
</dbReference>
<dbReference type="RefSeq" id="WP_275820327.1">
    <property type="nucleotide sequence ID" value="NZ_JARHTQ010000029.1"/>
</dbReference>
<reference evidence="4 5" key="1">
    <citation type="submission" date="2023-03" db="EMBL/GenBank/DDBJ databases">
        <title>Draft genome sequence of type strain Streptomyces ferralitis JCM 14344.</title>
        <authorList>
            <person name="Klaysubun C."/>
            <person name="Duangmal K."/>
        </authorList>
    </citation>
    <scope>NUCLEOTIDE SEQUENCE [LARGE SCALE GENOMIC DNA]</scope>
    <source>
        <strain evidence="4 5">JCM 14344</strain>
    </source>
</reference>
<keyword evidence="5" id="KW-1185">Reference proteome</keyword>
<dbReference type="SUPFAM" id="SSF50129">
    <property type="entry name" value="GroES-like"/>
    <property type="match status" value="1"/>
</dbReference>
<gene>
    <name evidence="4" type="ORF">P2L57_31470</name>
</gene>
<evidence type="ECO:0000256" key="1">
    <source>
        <dbReference type="ARBA" id="ARBA00022857"/>
    </source>
</evidence>
<dbReference type="SMART" id="SM00829">
    <property type="entry name" value="PKS_ER"/>
    <property type="match status" value="1"/>
</dbReference>
<accession>A0ABT5Z8N7</accession>
<dbReference type="PANTHER" id="PTHR48106:SF13">
    <property type="entry name" value="QUINONE OXIDOREDUCTASE-RELATED"/>
    <property type="match status" value="1"/>
</dbReference>
<feature type="domain" description="Enoyl reductase (ER)" evidence="3">
    <location>
        <begin position="7"/>
        <end position="325"/>
    </location>
</feature>
<dbReference type="Proteomes" id="UP001220022">
    <property type="component" value="Unassembled WGS sequence"/>
</dbReference>
<proteinExistence type="predicted"/>
<dbReference type="EMBL" id="JARHTQ010000029">
    <property type="protein sequence ID" value="MDF2260083.1"/>
    <property type="molecule type" value="Genomic_DNA"/>
</dbReference>
<sequence length="327" mass="33691">MRIHETGGPEVLRLDELDTPVPGPGQLLVRVGAAGVNFSDVMARQGVYLNQDTAPGLPVTLGTEVAGVVAAAGPGVDGQIVGRRVIAFVQGGYAEYAVTTPDLAAELPVGVDLAEATAYLVQGVTAWQLLRDCARIEPGQSVLVHSAAGGVGTLALQLARVFGASTVIATAGSADKRKLALELGADSAVDYTTPEWTEEALAVTGGRGVDIVLDAVGGTTGEQSLDCLAPFGRLVVYGVSSSRLASFAGAQLIRKNQSVIGYWLAGRIPRGGATGSPTAHIVPELLRFAEYGRLRAVVRHAFALSEAAEAHRAVGARHTMGKVVLAV</sequence>
<protein>
    <submittedName>
        <fullName evidence="4">Zinc-binding dehydrogenase</fullName>
    </submittedName>
</protein>
<keyword evidence="2" id="KW-0560">Oxidoreductase</keyword>
<organism evidence="4 5">
    <name type="scientific">Streptantibioticus ferralitis</name>
    <dbReference type="NCBI Taxonomy" id="236510"/>
    <lineage>
        <taxon>Bacteria</taxon>
        <taxon>Bacillati</taxon>
        <taxon>Actinomycetota</taxon>
        <taxon>Actinomycetes</taxon>
        <taxon>Kitasatosporales</taxon>
        <taxon>Streptomycetaceae</taxon>
        <taxon>Streptantibioticus</taxon>
    </lineage>
</organism>
<dbReference type="SUPFAM" id="SSF51735">
    <property type="entry name" value="NAD(P)-binding Rossmann-fold domains"/>
    <property type="match status" value="1"/>
</dbReference>
<comment type="caution">
    <text evidence="4">The sequence shown here is derived from an EMBL/GenBank/DDBJ whole genome shotgun (WGS) entry which is preliminary data.</text>
</comment>
<dbReference type="PROSITE" id="PS01162">
    <property type="entry name" value="QOR_ZETA_CRYSTAL"/>
    <property type="match status" value="1"/>
</dbReference>
<dbReference type="Pfam" id="PF08240">
    <property type="entry name" value="ADH_N"/>
    <property type="match status" value="1"/>
</dbReference>
<dbReference type="InterPro" id="IPR020843">
    <property type="entry name" value="ER"/>
</dbReference>
<dbReference type="PANTHER" id="PTHR48106">
    <property type="entry name" value="QUINONE OXIDOREDUCTASE PIG3-RELATED"/>
    <property type="match status" value="1"/>
</dbReference>
<name>A0ABT5Z8N7_9ACTN</name>
<dbReference type="InterPro" id="IPR002364">
    <property type="entry name" value="Quin_OxRdtase/zeta-crystal_CS"/>
</dbReference>
<dbReference type="Gene3D" id="3.40.50.720">
    <property type="entry name" value="NAD(P)-binding Rossmann-like Domain"/>
    <property type="match status" value="1"/>
</dbReference>
<evidence type="ECO:0000313" key="4">
    <source>
        <dbReference type="EMBL" id="MDF2260083.1"/>
    </source>
</evidence>